<accession>A0A5B7KLX4</accession>
<comment type="caution">
    <text evidence="1">The sequence shown here is derived from an EMBL/GenBank/DDBJ whole genome shotgun (WGS) entry which is preliminary data.</text>
</comment>
<dbReference type="Proteomes" id="UP000324222">
    <property type="component" value="Unassembled WGS sequence"/>
</dbReference>
<evidence type="ECO:0000313" key="1">
    <source>
        <dbReference type="EMBL" id="MPD06348.1"/>
    </source>
</evidence>
<name>A0A5B7KLX4_PORTR</name>
<organism evidence="1 2">
    <name type="scientific">Portunus trituberculatus</name>
    <name type="common">Swimming crab</name>
    <name type="synonym">Neptunus trituberculatus</name>
    <dbReference type="NCBI Taxonomy" id="210409"/>
    <lineage>
        <taxon>Eukaryota</taxon>
        <taxon>Metazoa</taxon>
        <taxon>Ecdysozoa</taxon>
        <taxon>Arthropoda</taxon>
        <taxon>Crustacea</taxon>
        <taxon>Multicrustacea</taxon>
        <taxon>Malacostraca</taxon>
        <taxon>Eumalacostraca</taxon>
        <taxon>Eucarida</taxon>
        <taxon>Decapoda</taxon>
        <taxon>Pleocyemata</taxon>
        <taxon>Brachyura</taxon>
        <taxon>Eubrachyura</taxon>
        <taxon>Portunoidea</taxon>
        <taxon>Portunidae</taxon>
        <taxon>Portuninae</taxon>
        <taxon>Portunus</taxon>
    </lineage>
</organism>
<sequence>MKTSVEQWQRWGGRGQRALFATMCAAVQLPDIFTTTKPLVLM</sequence>
<dbReference type="EMBL" id="VSRR010150670">
    <property type="protein sequence ID" value="MPD06348.1"/>
    <property type="molecule type" value="Genomic_DNA"/>
</dbReference>
<gene>
    <name evidence="1" type="ORF">E2C01_102155</name>
</gene>
<reference evidence="1 2" key="1">
    <citation type="submission" date="2019-05" db="EMBL/GenBank/DDBJ databases">
        <title>Another draft genome of Portunus trituberculatus and its Hox gene families provides insights of decapod evolution.</title>
        <authorList>
            <person name="Jeong J.-H."/>
            <person name="Song I."/>
            <person name="Kim S."/>
            <person name="Choi T."/>
            <person name="Kim D."/>
            <person name="Ryu S."/>
            <person name="Kim W."/>
        </authorList>
    </citation>
    <scope>NUCLEOTIDE SEQUENCE [LARGE SCALE GENOMIC DNA]</scope>
    <source>
        <tissue evidence="1">Muscle</tissue>
    </source>
</reference>
<dbReference type="AlphaFoldDB" id="A0A5B7KLX4"/>
<evidence type="ECO:0000313" key="2">
    <source>
        <dbReference type="Proteomes" id="UP000324222"/>
    </source>
</evidence>
<keyword evidence="2" id="KW-1185">Reference proteome</keyword>
<protein>
    <submittedName>
        <fullName evidence="1">Uncharacterized protein</fullName>
    </submittedName>
</protein>
<proteinExistence type="predicted"/>